<keyword evidence="2" id="KW-1185">Reference proteome</keyword>
<dbReference type="Pfam" id="PF25675">
    <property type="entry name" value="Phage_nozzle"/>
    <property type="match status" value="1"/>
</dbReference>
<sequence>MPAASPSLNSFNAGEFSPLMMGQTNFEKWSSGVKSMLNFIPRSQGPAERRAGTYFVSEIKYSGDKVWLAKFEFNTTQAFILEFGPYYIRFYSDHGVALNSSGGVLEVPSPYSSDDLTNDDGGFGLSMVQSGDVIYICCHTGDIAPYKLSRNSNTDWTLAAFDYAGALGPFDSTNSKRSQTVYTDQFRIWSSDGAARPDGTPTTTSLCTITSNTAIFESGHVGGLFYIEASTDKVDDDTGHNGYIPSWAAGTTETFSPGVFCRSDGKYYESMDGTKTGSTQPDWTAGAHQDGYTLWRYSNGGWGVIQITSVTSSTVAVGKILQELPPSVRNTTGKTFKYAFGDWSPKQGFPTKVAFYKNRLVFASRGKLWFSVASDYENFTPMADGYEVQDDDAINVQIEADSTNTIQWLAPGSSLLIGTAGAEHSCSPSTTTSAFGPKNIQITKESAYGSTGVNSVQVGATSMFVQRAGCKVRAVQADYESGSYSSSDLTVLAEHITRAGVVDMAWQQEPDYVLWVVLSDGSLVAMTYNDEQKVTAWHRHDVDGDVEAVSCIPDPNGIRDDLWLVVKRTINGVTKRYVEFLHAAWDAASESFSQAYYVDCGLTYSGDPVTSVSGLTHLEGQTVAIISDGAAHPNRTVSGGSVSLDWSASVVHVGLPYSSEVVTLPLEAGGTAGTAQGKTKRISKLTLRFVNTLGGKAGLEGGADLDVLESRDYSDLMDNPPAPFTDDRNLPFPGGYDTNACIRVVQDQPLPMTLVAIYPRSWTTGE</sequence>
<protein>
    <submittedName>
        <fullName evidence="1">Uncharacterized protein</fullName>
    </submittedName>
</protein>
<proteinExistence type="predicted"/>
<dbReference type="EMBL" id="VWXC01000013">
    <property type="protein sequence ID" value="NIG20539.1"/>
    <property type="molecule type" value="Genomic_DNA"/>
</dbReference>
<dbReference type="Proteomes" id="UP001515780">
    <property type="component" value="Unassembled WGS sequence"/>
</dbReference>
<gene>
    <name evidence="1" type="ORF">F3J37_17840</name>
</gene>
<reference evidence="1 2" key="1">
    <citation type="journal article" date="2019" name="bioRxiv">
        <title>Bacteria contribute to plant secondary compound degradation in a generalist herbivore system.</title>
        <authorList>
            <person name="Francoeur C.B."/>
            <person name="Khadempour L."/>
            <person name="Moreira-Soto R.D."/>
            <person name="Gotting K."/>
            <person name="Book A.J."/>
            <person name="Pinto-Tomas A.A."/>
            <person name="Keefover-Ring K."/>
            <person name="Currie C.R."/>
        </authorList>
    </citation>
    <scope>NUCLEOTIDE SEQUENCE [LARGE SCALE GENOMIC DNA]</scope>
    <source>
        <strain evidence="1">Al-1710</strain>
    </source>
</reference>
<dbReference type="InterPro" id="IPR058003">
    <property type="entry name" value="Phage_gp12"/>
</dbReference>
<accession>A0ABX0RTW3</accession>
<comment type="caution">
    <text evidence="1">The sequence shown here is derived from an EMBL/GenBank/DDBJ whole genome shotgun (WGS) entry which is preliminary data.</text>
</comment>
<evidence type="ECO:0000313" key="1">
    <source>
        <dbReference type="EMBL" id="NIG20539.1"/>
    </source>
</evidence>
<evidence type="ECO:0000313" key="2">
    <source>
        <dbReference type="Proteomes" id="UP001515780"/>
    </source>
</evidence>
<dbReference type="RefSeq" id="WP_166934837.1">
    <property type="nucleotide sequence ID" value="NZ_VWXC01000013.1"/>
</dbReference>
<organism evidence="1 2">
    <name type="scientific">Candidatus Pantoea communis</name>
    <dbReference type="NCBI Taxonomy" id="2608354"/>
    <lineage>
        <taxon>Bacteria</taxon>
        <taxon>Pseudomonadati</taxon>
        <taxon>Pseudomonadota</taxon>
        <taxon>Gammaproteobacteria</taxon>
        <taxon>Enterobacterales</taxon>
        <taxon>Erwiniaceae</taxon>
        <taxon>Pantoea</taxon>
    </lineage>
</organism>
<name>A0ABX0RTW3_9GAMM</name>